<dbReference type="Gene3D" id="3.90.1770.10">
    <property type="entry name" value="PreATP-grasp domain"/>
    <property type="match status" value="1"/>
</dbReference>
<comment type="cofactor">
    <cofactor evidence="1">
        <name>biotin</name>
        <dbReference type="ChEBI" id="CHEBI:57586"/>
    </cofactor>
</comment>
<dbReference type="Gene3D" id="2.40.460.10">
    <property type="entry name" value="Biotin dependent carboxylase carboxyltransferase"/>
    <property type="match status" value="1"/>
</dbReference>
<dbReference type="Pfam" id="PF00289">
    <property type="entry name" value="Biotin_carb_N"/>
    <property type="match status" value="1"/>
</dbReference>
<dbReference type="InterPro" id="IPR011763">
    <property type="entry name" value="COA_CT_C"/>
</dbReference>
<keyword evidence="11" id="KW-0511">Multifunctional enzyme</keyword>
<evidence type="ECO:0000259" key="16">
    <source>
        <dbReference type="PROSITE" id="PS50968"/>
    </source>
</evidence>
<dbReference type="InterPro" id="IPR005479">
    <property type="entry name" value="CPAse_ATP-bd"/>
</dbReference>
<dbReference type="InterPro" id="IPR029045">
    <property type="entry name" value="ClpP/crotonase-like_dom_sf"/>
</dbReference>
<dbReference type="PROSITE" id="PS00867">
    <property type="entry name" value="CPSASE_2"/>
    <property type="match status" value="1"/>
</dbReference>
<evidence type="ECO:0000256" key="2">
    <source>
        <dbReference type="ARBA" id="ARBA00004956"/>
    </source>
</evidence>
<accession>A0A0E9NAH6</accession>
<evidence type="ECO:0000313" key="22">
    <source>
        <dbReference type="Proteomes" id="UP000033140"/>
    </source>
</evidence>
<dbReference type="Gene3D" id="3.30.470.20">
    <property type="entry name" value="ATP-grasp fold, B domain"/>
    <property type="match status" value="1"/>
</dbReference>
<dbReference type="Pfam" id="PF00364">
    <property type="entry name" value="Biotin_lipoyl"/>
    <property type="match status" value="1"/>
</dbReference>
<proteinExistence type="predicted"/>
<keyword evidence="3" id="KW-0444">Lipid biosynthesis</keyword>
<dbReference type="SUPFAM" id="SSF51230">
    <property type="entry name" value="Single hybrid motif"/>
    <property type="match status" value="1"/>
</dbReference>
<evidence type="ECO:0000256" key="13">
    <source>
        <dbReference type="ARBA" id="ARBA00048600"/>
    </source>
</evidence>
<evidence type="ECO:0000256" key="10">
    <source>
        <dbReference type="ARBA" id="ARBA00023267"/>
    </source>
</evidence>
<keyword evidence="7 14" id="KW-0067">ATP-binding</keyword>
<dbReference type="InterPro" id="IPR001882">
    <property type="entry name" value="Biotin_BS"/>
</dbReference>
<evidence type="ECO:0000259" key="17">
    <source>
        <dbReference type="PROSITE" id="PS50975"/>
    </source>
</evidence>
<feature type="domain" description="CoA carboxyltransferase N-terminal" evidence="19">
    <location>
        <begin position="1604"/>
        <end position="1942"/>
    </location>
</feature>
<dbReference type="Gene3D" id="2.40.50.100">
    <property type="match status" value="1"/>
</dbReference>
<sequence length="2353" mass="261537">MQPISIWLCSGRTSTREGIPTEFGWVHQPHPKFNTKSGRDLNVVLRRTLQFRLLPPEPPVHRARSSRWRLSALPTPPLASTIVRRLASASAFSVVQSRKINTASGSTERSTPSTTMASKIPAHFLGGNSLDAAPAGPVKDFVAAHGGHTVITKVLIANNGIAAVKEIRSVRKWAYETFGNERAVQFTVMATPEDLKVNAEYIRMADQYVEVPGGSNNNNYANVQLIVDVAERMKVHAVWAGWGHASENPKLPESLAKSKIVFIGPPGSAMRSLGDKISSTIVAQSAKVPCMDWSGTGIDQVVVDEETALVTVSDEVYHKACTHDPEEGLDRARKIGFPVMIKASEGGGGKGIRKVESEDNFVGAYEQVLSEVPGSPVFIMKLAGNARHLEVQLLADQYGNNISLFGRDCSVQRRHQKIIEEAPVTIAKPDTFQAMERAAVRLGRLVGYVSAGTVEYLYSHADDKFYFLELNPRLQVEHPTTEMVSGVNLPAAQLQVAMGLPLHRIRDIRLLYGVEPNGTSEIDFDFSDEKSKSTQRKPQPKGHVTACRITSEDPGEGFKPSGGTMQELNFRSSSNVWGYFSVAAAGGIHEFADSQFGHIFAYGQTRSESRKHMVVALKELSIRGDFRTTVEYLIKLLETPAFEDNTITTGWLDTLIQEKLTAERPDTTLAVLCGAVTKAWVASEECVAEYRKSLEKGQVPSKDILKTVFPIDFIYEGQRFRFTATRGSMDTFYLFINGSKAEVGVRALADGGLLILIDGRSHSVYFRDDVGAVRMSVDGRTCMLEQEHDPTQLRSPSPGKLVRFLVSSGEHVKAGQPFAEVEVMKMILPLMAQESGIVQFVKQPGASLAAGDILGILTLDDPSRVKHAQPYDGQLPAMGPPTLFGDKPPQIFEEKMRVMRNILQGFDNQLIMQSTLKDLIEVLRNPELPYGQWMIAYAALASRMPPKLEHALSGTVEKAHSRQADFPAKQLLKAFDAHFAAMKPSDAEILRNGMSPLIKIAEAYREGSKVHKWRVLIGVLEEYLATETLFSGPQDREDDVILKLRDENKDDINKVIGTVLSHARVGAKNLLVLAILEHIKSLGDNNAISKYFSGILHKLTELDSRQTAKVALKAREVLIQIAMPSIEERAAQMEHILKSAVVENRYGDTQWEHRSPNIDVIRELVDSRYTVFDVLANFFAHPDPWVSLAALEVYVRRAYRAYSVLAVHYYTDGEPPFCLSWEFQLRSMGAPGLTGTGSQTPLHSVPPTPSGETTNYKRIASVSDMSFMLAKTDAEPVRLGAVLPVASINDIDDLLPRVLDVYERKTNSFNDDDGLTMPMLGRRKAPVKEADEPLNVLTIAIRSVSGMDDAAISAQLQEVVEEFAPEFRAHSLRRVTFICGREDLSYPSYFTYRGPDFVEDISIRNMEPALAFQLELNRLSLFNITPVFTGHRNIHMYRAVGKEAIGDRRYFTRALVRPGRLTQDMPTAEYLISETNRLVGDILDSIEVAGPEQTDLNHIFINFTPAFNLNPAEVENALGGFLDRFGRRLWRLRVTNAEIRIICADPSTGKPMPIRVLINNVSGFVVNVELYAEVKTPKGEWIFKSLHGSNGSNGSMHLRNISHPYPTKEWLQPKRYKAHLMGTTYVYDFPELFGQAVRVAWQKVAATNQAIKMPEDILEAKELVLDESGNLAEVSREPGTNTCGMVAWIVKAKTPEYPAGRRFIVIANDITYSIGSFGPAEDRFFHKATQLARQLGIPRIYLSANSGARIGLAEELIPLFSAAWNDPTNPDKGFKYLYLTPEVYKRLEERERKIVLTEKIVEDGEERYKITTVIGATDGLGVECLQGSGLIAGETSRAYEDIFTITLVTCRSVGIGAYLVRLGQRAVQIEGQPIILTGAPAINKLLGREVYTSNLQLGGTQIMYKNGVSHVTAADDLEGISKIMDWLSYVPERRNAPVPISPSNDSWDREVEYTPHKGAYDVRWLIAGKEDEEGFQAGLFDKGSFQETLSGWARTVVVGRARLGGIPIGVIAVETRTVDNVIPADPANPDSTEQALMEAGQVWYPNSAFKTAQAINDFNHGEQLPLMILANWRGFSGGQRDMYNEVLKYGSYIVDALTKYKQPVFVYIPPYGELRGGSWVVVDPTINPDMMEMYADEESRAGVLEPEGIVGIKYRRDKLLDTMARLDSTYGEIKKALEKPDLSADEQSDLKVKLAAREKLLMPVYQQIAIQFADLHDRAGRMMAKGVIRQPLEWVQARRFFYWRLRRRLDEEYVLSKMSGANAKLSRADRVAKLQQWFASEHDSVAWEAHDREVAEWLERDAKTIAAAIEDLKAGGVADTITELVKSDKNAVLSAMAELLKGLSAEEKQKLLQ</sequence>
<comment type="pathway">
    <text evidence="2">Lipid metabolism; malonyl-CoA biosynthesis; malonyl-CoA from acetyl-CoA: step 1/1.</text>
</comment>
<evidence type="ECO:0000256" key="15">
    <source>
        <dbReference type="SAM" id="MobiDB-lite"/>
    </source>
</evidence>
<evidence type="ECO:0000256" key="11">
    <source>
        <dbReference type="ARBA" id="ARBA00023268"/>
    </source>
</evidence>
<dbReference type="FunFam" id="2.40.460.10:FF:000001">
    <property type="entry name" value="Acetyl-CoA carboxylase 1"/>
    <property type="match status" value="1"/>
</dbReference>
<dbReference type="InterPro" id="IPR011053">
    <property type="entry name" value="Single_hybrid_motif"/>
</dbReference>
<dbReference type="InterPro" id="IPR011761">
    <property type="entry name" value="ATP-grasp"/>
</dbReference>
<keyword evidence="5 14" id="KW-0547">Nucleotide-binding</keyword>
<dbReference type="GO" id="GO:0003989">
    <property type="term" value="F:acetyl-CoA carboxylase activity"/>
    <property type="evidence" value="ECO:0007669"/>
    <property type="project" value="UniProtKB-EC"/>
</dbReference>
<dbReference type="GO" id="GO:0005524">
    <property type="term" value="F:ATP binding"/>
    <property type="evidence" value="ECO:0007669"/>
    <property type="project" value="UniProtKB-UniRule"/>
</dbReference>
<dbReference type="SUPFAM" id="SSF56059">
    <property type="entry name" value="Glutathione synthetase ATP-binding domain-like"/>
    <property type="match status" value="1"/>
</dbReference>
<reference evidence="21 22" key="1">
    <citation type="journal article" date="2011" name="J. Gen. Appl. Microbiol.">
        <title>Draft genome sequencing of the enigmatic yeast Saitoella complicata.</title>
        <authorList>
            <person name="Nishida H."/>
            <person name="Hamamoto M."/>
            <person name="Sugiyama J."/>
        </authorList>
    </citation>
    <scope>NUCLEOTIDE SEQUENCE [LARGE SCALE GENOMIC DNA]</scope>
    <source>
        <strain evidence="21 22">NRRL Y-17804</strain>
    </source>
</reference>
<comment type="catalytic activity">
    <reaction evidence="13">
        <text>N(6)-biotinyl-L-lysyl-[protein] + hydrogencarbonate + ATP = N(6)-carboxybiotinyl-L-lysyl-[protein] + ADP + phosphate + H(+)</text>
        <dbReference type="Rhea" id="RHEA:13501"/>
        <dbReference type="Rhea" id="RHEA-COMP:10505"/>
        <dbReference type="Rhea" id="RHEA-COMP:10506"/>
        <dbReference type="ChEBI" id="CHEBI:15378"/>
        <dbReference type="ChEBI" id="CHEBI:17544"/>
        <dbReference type="ChEBI" id="CHEBI:30616"/>
        <dbReference type="ChEBI" id="CHEBI:43474"/>
        <dbReference type="ChEBI" id="CHEBI:83144"/>
        <dbReference type="ChEBI" id="CHEBI:83145"/>
        <dbReference type="ChEBI" id="CHEBI:456216"/>
        <dbReference type="EC" id="6.3.4.14"/>
    </reaction>
</comment>
<dbReference type="InterPro" id="IPR049076">
    <property type="entry name" value="ACCA"/>
</dbReference>
<evidence type="ECO:0000256" key="12">
    <source>
        <dbReference type="ARBA" id="ARBA00048065"/>
    </source>
</evidence>
<dbReference type="SUPFAM" id="SSF52440">
    <property type="entry name" value="PreATP-grasp domain"/>
    <property type="match status" value="1"/>
</dbReference>
<dbReference type="Gene3D" id="3.90.226.10">
    <property type="entry name" value="2-enoyl-CoA Hydratase, Chain A, domain 1"/>
    <property type="match status" value="2"/>
</dbReference>
<organism evidence="21 22">
    <name type="scientific">Saitoella complicata (strain BCRC 22490 / CBS 7301 / JCM 7358 / NBRC 10748 / NRRL Y-17804)</name>
    <dbReference type="NCBI Taxonomy" id="698492"/>
    <lineage>
        <taxon>Eukaryota</taxon>
        <taxon>Fungi</taxon>
        <taxon>Dikarya</taxon>
        <taxon>Ascomycota</taxon>
        <taxon>Taphrinomycotina</taxon>
        <taxon>Taphrinomycotina incertae sedis</taxon>
        <taxon>Saitoella</taxon>
    </lineage>
</organism>
<dbReference type="InterPro" id="IPR013537">
    <property type="entry name" value="AcCoA_COase_cen"/>
</dbReference>
<evidence type="ECO:0000313" key="21">
    <source>
        <dbReference type="EMBL" id="GAO46844.1"/>
    </source>
</evidence>
<dbReference type="GO" id="GO:0006633">
    <property type="term" value="P:fatty acid biosynthetic process"/>
    <property type="evidence" value="ECO:0007669"/>
    <property type="project" value="UniProtKB-KW"/>
</dbReference>
<dbReference type="CDD" id="cd06850">
    <property type="entry name" value="biotinyl_domain"/>
    <property type="match status" value="1"/>
</dbReference>
<feature type="domain" description="ATP-grasp" evidence="17">
    <location>
        <begin position="306"/>
        <end position="498"/>
    </location>
</feature>
<dbReference type="SMART" id="SM00878">
    <property type="entry name" value="Biotin_carb_C"/>
    <property type="match status" value="1"/>
</dbReference>
<dbReference type="PROSITE" id="PS50968">
    <property type="entry name" value="BIOTINYL_LIPOYL"/>
    <property type="match status" value="1"/>
</dbReference>
<keyword evidence="22" id="KW-1185">Reference proteome</keyword>
<dbReference type="PROSITE" id="PS50975">
    <property type="entry name" value="ATP_GRASP"/>
    <property type="match status" value="1"/>
</dbReference>
<dbReference type="PROSITE" id="PS50979">
    <property type="entry name" value="BC"/>
    <property type="match status" value="1"/>
</dbReference>
<keyword evidence="6" id="KW-0276">Fatty acid metabolism</keyword>
<dbReference type="InterPro" id="IPR013815">
    <property type="entry name" value="ATP_grasp_subdomain_1"/>
</dbReference>
<dbReference type="GO" id="GO:0046872">
    <property type="term" value="F:metal ion binding"/>
    <property type="evidence" value="ECO:0007669"/>
    <property type="project" value="InterPro"/>
</dbReference>
<dbReference type="Gene3D" id="3.40.50.20">
    <property type="match status" value="1"/>
</dbReference>
<dbReference type="InterPro" id="IPR016185">
    <property type="entry name" value="PreATP-grasp_dom_sf"/>
</dbReference>
<dbReference type="GO" id="GO:2001295">
    <property type="term" value="P:malonyl-CoA biosynthetic process"/>
    <property type="evidence" value="ECO:0007669"/>
    <property type="project" value="UniProtKB-UniPathway"/>
</dbReference>
<evidence type="ECO:0000256" key="6">
    <source>
        <dbReference type="ARBA" id="ARBA00022832"/>
    </source>
</evidence>
<dbReference type="Pfam" id="PF02785">
    <property type="entry name" value="Biotin_carb_C"/>
    <property type="match status" value="1"/>
</dbReference>
<dbReference type="PROSITE" id="PS00188">
    <property type="entry name" value="BIOTIN"/>
    <property type="match status" value="1"/>
</dbReference>
<dbReference type="FunFam" id="3.40.50.20:FF:000005">
    <property type="entry name" value="acetyl-CoA carboxylase isoform X2"/>
    <property type="match status" value="1"/>
</dbReference>
<evidence type="ECO:0000256" key="3">
    <source>
        <dbReference type="ARBA" id="ARBA00022516"/>
    </source>
</evidence>
<dbReference type="InterPro" id="IPR011764">
    <property type="entry name" value="Biotin_carboxylation_dom"/>
</dbReference>
<evidence type="ECO:0000256" key="5">
    <source>
        <dbReference type="ARBA" id="ARBA00022741"/>
    </source>
</evidence>
<feature type="domain" description="Lipoyl-binding" evidence="16">
    <location>
        <begin position="784"/>
        <end position="858"/>
    </location>
</feature>
<dbReference type="EMBL" id="BACD03000006">
    <property type="protein sequence ID" value="GAO46844.1"/>
    <property type="molecule type" value="Genomic_DNA"/>
</dbReference>
<evidence type="ECO:0000256" key="8">
    <source>
        <dbReference type="ARBA" id="ARBA00023098"/>
    </source>
</evidence>
<dbReference type="Pfam" id="PF01039">
    <property type="entry name" value="Carboxyl_trans"/>
    <property type="match status" value="1"/>
</dbReference>
<evidence type="ECO:0000256" key="1">
    <source>
        <dbReference type="ARBA" id="ARBA00001953"/>
    </source>
</evidence>
<dbReference type="InterPro" id="IPR005481">
    <property type="entry name" value="BC-like_N"/>
</dbReference>
<gene>
    <name evidence="21" type="ORF">G7K_1062-t1</name>
</gene>
<dbReference type="Proteomes" id="UP000033140">
    <property type="component" value="Unassembled WGS sequence"/>
</dbReference>
<dbReference type="PROSITE" id="PS50980">
    <property type="entry name" value="COA_CT_NTER"/>
    <property type="match status" value="1"/>
</dbReference>
<dbReference type="SUPFAM" id="SSF52096">
    <property type="entry name" value="ClpP/crotonase"/>
    <property type="match status" value="2"/>
</dbReference>
<dbReference type="FunFam" id="3.90.226.10:FF:000010">
    <property type="entry name" value="acetyl-CoA carboxylase isoform X2"/>
    <property type="match status" value="1"/>
</dbReference>
<feature type="domain" description="Biotin carboxylation" evidence="18">
    <location>
        <begin position="150"/>
        <end position="657"/>
    </location>
</feature>
<dbReference type="SUPFAM" id="SSF51246">
    <property type="entry name" value="Rudiment single hybrid motif"/>
    <property type="match status" value="1"/>
</dbReference>
<dbReference type="Gene3D" id="3.30.1490.20">
    <property type="entry name" value="ATP-grasp fold, A domain"/>
    <property type="match status" value="1"/>
</dbReference>
<keyword evidence="8" id="KW-0443">Lipid metabolism</keyword>
<evidence type="ECO:0000256" key="7">
    <source>
        <dbReference type="ARBA" id="ARBA00022840"/>
    </source>
</evidence>
<dbReference type="GO" id="GO:0005739">
    <property type="term" value="C:mitochondrion"/>
    <property type="evidence" value="ECO:0007669"/>
    <property type="project" value="TreeGrafter"/>
</dbReference>
<feature type="region of interest" description="Disordered" evidence="15">
    <location>
        <begin position="523"/>
        <end position="561"/>
    </location>
</feature>
<dbReference type="FunFam" id="3.30.1490.20:FF:000003">
    <property type="entry name" value="acetyl-CoA carboxylase isoform X1"/>
    <property type="match status" value="1"/>
</dbReference>
<dbReference type="FunFam" id="2.40.50.100:FF:000005">
    <property type="entry name" value="Acetyl-CoA carboxylase 1"/>
    <property type="match status" value="1"/>
</dbReference>
<dbReference type="InterPro" id="IPR011762">
    <property type="entry name" value="COA_CT_N"/>
</dbReference>
<dbReference type="FunFam" id="3.30.470.20:FF:000005">
    <property type="entry name" value="Acetyl-CoA carboxylase 1"/>
    <property type="match status" value="1"/>
</dbReference>
<dbReference type="InterPro" id="IPR000089">
    <property type="entry name" value="Biotin_lipoyl"/>
</dbReference>
<dbReference type="GO" id="GO:0004075">
    <property type="term" value="F:biotin carboxylase activity"/>
    <property type="evidence" value="ECO:0007669"/>
    <property type="project" value="UniProtKB-EC"/>
</dbReference>
<dbReference type="STRING" id="698492.A0A0E9NAH6"/>
<reference evidence="21 22" key="3">
    <citation type="journal article" date="2015" name="Genome Announc.">
        <title>Draft Genome Sequence of the Archiascomycetous Yeast Saitoella complicata.</title>
        <authorList>
            <person name="Yamauchi K."/>
            <person name="Kondo S."/>
            <person name="Hamamoto M."/>
            <person name="Takahashi Y."/>
            <person name="Ogura Y."/>
            <person name="Hayashi T."/>
            <person name="Nishida H."/>
        </authorList>
    </citation>
    <scope>NUCLEOTIDE SEQUENCE [LARGE SCALE GENOMIC DNA]</scope>
    <source>
        <strain evidence="21 22">NRRL Y-17804</strain>
    </source>
</reference>
<dbReference type="InterPro" id="IPR049074">
    <property type="entry name" value="ACCA_BT"/>
</dbReference>
<feature type="region of interest" description="Disordered" evidence="15">
    <location>
        <begin position="1234"/>
        <end position="1253"/>
    </location>
</feature>
<evidence type="ECO:0000259" key="18">
    <source>
        <dbReference type="PROSITE" id="PS50979"/>
    </source>
</evidence>
<dbReference type="Pfam" id="PF02786">
    <property type="entry name" value="CPSase_L_D2"/>
    <property type="match status" value="1"/>
</dbReference>
<keyword evidence="9" id="KW-0275">Fatty acid biosynthesis</keyword>
<reference evidence="21 22" key="2">
    <citation type="journal article" date="2014" name="J. Gen. Appl. Microbiol.">
        <title>The early diverging ascomycetous budding yeast Saitoella complicata has three histone deacetylases belonging to the Clr6, Hos2, and Rpd3 lineages.</title>
        <authorList>
            <person name="Nishida H."/>
            <person name="Matsumoto T."/>
            <person name="Kondo S."/>
            <person name="Hamamoto M."/>
            <person name="Yoshikawa H."/>
        </authorList>
    </citation>
    <scope>NUCLEOTIDE SEQUENCE [LARGE SCALE GENOMIC DNA]</scope>
    <source>
        <strain evidence="21 22">NRRL Y-17804</strain>
    </source>
</reference>
<dbReference type="PANTHER" id="PTHR45728">
    <property type="entry name" value="ACETYL-COA CARBOXYLASE, ISOFORM A"/>
    <property type="match status" value="1"/>
</dbReference>
<dbReference type="InterPro" id="IPR005482">
    <property type="entry name" value="Biotin_COase_C"/>
</dbReference>
<dbReference type="InterPro" id="IPR011054">
    <property type="entry name" value="Rudment_hybrid_motif"/>
</dbReference>
<comment type="caution">
    <text evidence="21">The sequence shown here is derived from an EMBL/GenBank/DDBJ whole genome shotgun (WGS) entry which is preliminary data.</text>
</comment>
<name>A0A0E9NAH6_SAICN</name>
<feature type="domain" description="CoA carboxyltransferase C-terminal" evidence="20">
    <location>
        <begin position="1946"/>
        <end position="2260"/>
    </location>
</feature>
<evidence type="ECO:0000256" key="9">
    <source>
        <dbReference type="ARBA" id="ARBA00023160"/>
    </source>
</evidence>
<dbReference type="PROSITE" id="PS00866">
    <property type="entry name" value="CPSASE_1"/>
    <property type="match status" value="1"/>
</dbReference>
<keyword evidence="4" id="KW-0436">Ligase</keyword>
<evidence type="ECO:0000259" key="20">
    <source>
        <dbReference type="PROSITE" id="PS50989"/>
    </source>
</evidence>
<dbReference type="InterPro" id="IPR034733">
    <property type="entry name" value="AcCoA_carboxyl_beta"/>
</dbReference>
<keyword evidence="10" id="KW-0092">Biotin</keyword>
<evidence type="ECO:0000259" key="19">
    <source>
        <dbReference type="PROSITE" id="PS50980"/>
    </source>
</evidence>
<dbReference type="Pfam" id="PF21385">
    <property type="entry name" value="ACCA_BT"/>
    <property type="match status" value="1"/>
</dbReference>
<dbReference type="PANTHER" id="PTHR45728:SF3">
    <property type="entry name" value="ACETYL-COA CARBOXYLASE"/>
    <property type="match status" value="1"/>
</dbReference>
<dbReference type="UniPathway" id="UPA00655">
    <property type="reaction ID" value="UER00711"/>
</dbReference>
<dbReference type="Pfam" id="PF08326">
    <property type="entry name" value="ACC_central"/>
    <property type="match status" value="1"/>
</dbReference>
<evidence type="ECO:0000256" key="14">
    <source>
        <dbReference type="PROSITE-ProRule" id="PRU00409"/>
    </source>
</evidence>
<evidence type="ECO:0000256" key="4">
    <source>
        <dbReference type="ARBA" id="ARBA00022598"/>
    </source>
</evidence>
<dbReference type="PROSITE" id="PS50989">
    <property type="entry name" value="COA_CT_CTER"/>
    <property type="match status" value="1"/>
</dbReference>
<protein>
    <submittedName>
        <fullName evidence="21">Uncharacterized protein</fullName>
    </submittedName>
</protein>
<comment type="catalytic activity">
    <reaction evidence="12">
        <text>hydrogencarbonate + acetyl-CoA + ATP = malonyl-CoA + ADP + phosphate + H(+)</text>
        <dbReference type="Rhea" id="RHEA:11308"/>
        <dbReference type="ChEBI" id="CHEBI:15378"/>
        <dbReference type="ChEBI" id="CHEBI:17544"/>
        <dbReference type="ChEBI" id="CHEBI:30616"/>
        <dbReference type="ChEBI" id="CHEBI:43474"/>
        <dbReference type="ChEBI" id="CHEBI:57288"/>
        <dbReference type="ChEBI" id="CHEBI:57384"/>
        <dbReference type="ChEBI" id="CHEBI:456216"/>
        <dbReference type="EC" id="6.4.1.2"/>
    </reaction>
</comment>
<dbReference type="OMA" id="PTPKGHC"/>